<evidence type="ECO:0000259" key="5">
    <source>
        <dbReference type="PROSITE" id="PS50893"/>
    </source>
</evidence>
<dbReference type="EC" id="3.6.3.40" evidence="6"/>
<dbReference type="EMBL" id="MLCB01000210">
    <property type="protein sequence ID" value="OJI91934.1"/>
    <property type="molecule type" value="Genomic_DNA"/>
</dbReference>
<protein>
    <submittedName>
        <fullName evidence="6">Teichoic acids export ATP-binding protein TagH</fullName>
        <ecNumber evidence="6">3.6.3.40</ecNumber>
    </submittedName>
</protein>
<reference evidence="6 7" key="1">
    <citation type="submission" date="2016-10" db="EMBL/GenBank/DDBJ databases">
        <title>Genome sequence of Planktotalea frisia SH6-1.</title>
        <authorList>
            <person name="Poehlein A."/>
            <person name="Bakenhus I."/>
            <person name="Voget S."/>
            <person name="Brinkhoff T."/>
            <person name="Simon M."/>
        </authorList>
    </citation>
    <scope>NUCLEOTIDE SEQUENCE [LARGE SCALE GENOMIC DNA]</scope>
    <source>
        <strain evidence="6 7">SH6-1</strain>
    </source>
</reference>
<dbReference type="Pfam" id="PF00005">
    <property type="entry name" value="ABC_tran"/>
    <property type="match status" value="1"/>
</dbReference>
<feature type="domain" description="ABC transporter" evidence="5">
    <location>
        <begin position="22"/>
        <end position="247"/>
    </location>
</feature>
<comment type="similarity">
    <text evidence="1">Belongs to the ABC transporter superfamily.</text>
</comment>
<dbReference type="SUPFAM" id="SSF52540">
    <property type="entry name" value="P-loop containing nucleoside triphosphate hydrolases"/>
    <property type="match status" value="1"/>
</dbReference>
<proteinExistence type="inferred from homology"/>
<keyword evidence="6" id="KW-0378">Hydrolase</keyword>
<dbReference type="InterPro" id="IPR027417">
    <property type="entry name" value="P-loop_NTPase"/>
</dbReference>
<evidence type="ECO:0000256" key="2">
    <source>
        <dbReference type="ARBA" id="ARBA00022448"/>
    </source>
</evidence>
<dbReference type="CDD" id="cd03220">
    <property type="entry name" value="ABC_KpsT_Wzt"/>
    <property type="match status" value="1"/>
</dbReference>
<dbReference type="GO" id="GO:0016887">
    <property type="term" value="F:ATP hydrolysis activity"/>
    <property type="evidence" value="ECO:0007669"/>
    <property type="project" value="InterPro"/>
</dbReference>
<name>A0A1L9NS29_9RHOB</name>
<gene>
    <name evidence="6" type="primary">tagH</name>
    <name evidence="6" type="ORF">PFRI_38400</name>
</gene>
<dbReference type="Gene3D" id="3.40.50.300">
    <property type="entry name" value="P-loop containing nucleotide triphosphate hydrolases"/>
    <property type="match status" value="1"/>
</dbReference>
<dbReference type="STRING" id="696762.PFRI_38400"/>
<dbReference type="AlphaFoldDB" id="A0A1L9NS29"/>
<dbReference type="PANTHER" id="PTHR46743:SF2">
    <property type="entry name" value="TEICHOIC ACIDS EXPORT ATP-BINDING PROTEIN TAGH"/>
    <property type="match status" value="1"/>
</dbReference>
<dbReference type="OrthoDB" id="9778870at2"/>
<dbReference type="GO" id="GO:0005524">
    <property type="term" value="F:ATP binding"/>
    <property type="evidence" value="ECO:0007669"/>
    <property type="project" value="UniProtKB-KW"/>
</dbReference>
<evidence type="ECO:0000256" key="4">
    <source>
        <dbReference type="ARBA" id="ARBA00022840"/>
    </source>
</evidence>
<sequence length="247" mass="26935">MARIEVENLSLAYPVVRVGASLRRIAMSGMTGGLIKRGRDISTIQAIRDLSMTIESGDRVGLIGHNGAGKSTLLRVLAGIYKPSSGVLNVDGRIGSLLDIGFGIDPEETGWENLQFVFDMIAEDRSEIPALIEEVAEFTELGEFLSMPVRTYSTGMQMRLSFGIATAMSPSILLMDEVIGAGDASFYLKAEERLQKLAKTAEIIVLATHSIDLITSWCTKVAWMEKGEIVKFGEAQAVIDDYLAEKR</sequence>
<keyword evidence="7" id="KW-1185">Reference proteome</keyword>
<dbReference type="PROSITE" id="PS50893">
    <property type="entry name" value="ABC_TRANSPORTER_2"/>
    <property type="match status" value="1"/>
</dbReference>
<dbReference type="InterPro" id="IPR003439">
    <property type="entry name" value="ABC_transporter-like_ATP-bd"/>
</dbReference>
<accession>A0A1L9NS29</accession>
<dbReference type="InterPro" id="IPR015860">
    <property type="entry name" value="ABC_transpr_TagH-like"/>
</dbReference>
<keyword evidence="2" id="KW-0813">Transport</keyword>
<keyword evidence="3" id="KW-0547">Nucleotide-binding</keyword>
<evidence type="ECO:0000313" key="7">
    <source>
        <dbReference type="Proteomes" id="UP000184514"/>
    </source>
</evidence>
<organism evidence="6 7">
    <name type="scientific">Planktotalea frisia</name>
    <dbReference type="NCBI Taxonomy" id="696762"/>
    <lineage>
        <taxon>Bacteria</taxon>
        <taxon>Pseudomonadati</taxon>
        <taxon>Pseudomonadota</taxon>
        <taxon>Alphaproteobacteria</taxon>
        <taxon>Rhodobacterales</taxon>
        <taxon>Paracoccaceae</taxon>
        <taxon>Planktotalea</taxon>
    </lineage>
</organism>
<dbReference type="InterPro" id="IPR003593">
    <property type="entry name" value="AAA+_ATPase"/>
</dbReference>
<evidence type="ECO:0000313" key="6">
    <source>
        <dbReference type="EMBL" id="OJI91934.1"/>
    </source>
</evidence>
<evidence type="ECO:0000256" key="3">
    <source>
        <dbReference type="ARBA" id="ARBA00022741"/>
    </source>
</evidence>
<dbReference type="PANTHER" id="PTHR46743">
    <property type="entry name" value="TEICHOIC ACIDS EXPORT ATP-BINDING PROTEIN TAGH"/>
    <property type="match status" value="1"/>
</dbReference>
<comment type="caution">
    <text evidence="6">The sequence shown here is derived from an EMBL/GenBank/DDBJ whole genome shotgun (WGS) entry which is preliminary data.</text>
</comment>
<keyword evidence="4 6" id="KW-0067">ATP-binding</keyword>
<dbReference type="RefSeq" id="WP_072632316.1">
    <property type="nucleotide sequence ID" value="NZ_MLCB01000210.1"/>
</dbReference>
<dbReference type="GO" id="GO:0016020">
    <property type="term" value="C:membrane"/>
    <property type="evidence" value="ECO:0007669"/>
    <property type="project" value="InterPro"/>
</dbReference>
<dbReference type="InterPro" id="IPR050683">
    <property type="entry name" value="Bact_Polysacc_Export_ATP-bd"/>
</dbReference>
<dbReference type="GO" id="GO:0140359">
    <property type="term" value="F:ABC-type transporter activity"/>
    <property type="evidence" value="ECO:0007669"/>
    <property type="project" value="InterPro"/>
</dbReference>
<dbReference type="Proteomes" id="UP000184514">
    <property type="component" value="Unassembled WGS sequence"/>
</dbReference>
<dbReference type="SMART" id="SM00382">
    <property type="entry name" value="AAA"/>
    <property type="match status" value="1"/>
</dbReference>
<evidence type="ECO:0000256" key="1">
    <source>
        <dbReference type="ARBA" id="ARBA00005417"/>
    </source>
</evidence>